<evidence type="ECO:0000256" key="6">
    <source>
        <dbReference type="PIRSR" id="PIRSR627057-1"/>
    </source>
</evidence>
<comment type="cofactor">
    <cofactor evidence="7 8">
        <name>Zn(2+)</name>
        <dbReference type="ChEBI" id="CHEBI:29105"/>
    </cofactor>
    <text evidence="7 8">Binds 1 zinc ion per subunit.</text>
</comment>
<keyword evidence="2 7" id="KW-0479">Metal-binding</keyword>
<dbReference type="EMBL" id="JQAN02000010">
    <property type="protein sequence ID" value="PPD57978.1"/>
    <property type="molecule type" value="Genomic_DNA"/>
</dbReference>
<dbReference type="OrthoDB" id="9781930at2"/>
<comment type="caution">
    <text evidence="11">The sequence shown here is derived from an EMBL/GenBank/DDBJ whole genome shotgun (WGS) entry which is preliminary data.</text>
</comment>
<feature type="binding site" evidence="7">
    <location>
        <position position="237"/>
    </location>
    <ligand>
        <name>Zn(2+)</name>
        <dbReference type="ChEBI" id="CHEBI:29105"/>
        <note>catalytic</note>
    </ligand>
</feature>
<dbReference type="Pfam" id="PF16491">
    <property type="entry name" value="Peptidase_M48_N"/>
    <property type="match status" value="1"/>
</dbReference>
<evidence type="ECO:0000256" key="4">
    <source>
        <dbReference type="ARBA" id="ARBA00022833"/>
    </source>
</evidence>
<evidence type="ECO:0000256" key="8">
    <source>
        <dbReference type="RuleBase" id="RU003983"/>
    </source>
</evidence>
<dbReference type="InterPro" id="IPR001915">
    <property type="entry name" value="Peptidase_M48"/>
</dbReference>
<gene>
    <name evidence="11" type="ORF">JP09_006725</name>
</gene>
<dbReference type="CDD" id="cd07343">
    <property type="entry name" value="M48A_Zmpste24p_like"/>
    <property type="match status" value="1"/>
</dbReference>
<keyword evidence="3 8" id="KW-0378">Hydrolase</keyword>
<evidence type="ECO:0000256" key="3">
    <source>
        <dbReference type="ARBA" id="ARBA00022801"/>
    </source>
</evidence>
<keyword evidence="1 8" id="KW-0645">Protease</keyword>
<keyword evidence="12" id="KW-1185">Reference proteome</keyword>
<organism evidence="11 12">
    <name type="scientific">Dehalogenimonas etheniformans</name>
    <dbReference type="NCBI Taxonomy" id="1536648"/>
    <lineage>
        <taxon>Bacteria</taxon>
        <taxon>Bacillati</taxon>
        <taxon>Chloroflexota</taxon>
        <taxon>Dehalococcoidia</taxon>
        <taxon>Dehalococcoidales</taxon>
        <taxon>Dehalococcoidaceae</taxon>
        <taxon>Dehalogenimonas</taxon>
    </lineage>
</organism>
<dbReference type="GO" id="GO:0071586">
    <property type="term" value="P:CAAX-box protein processing"/>
    <property type="evidence" value="ECO:0007669"/>
    <property type="project" value="InterPro"/>
</dbReference>
<reference evidence="11 12" key="1">
    <citation type="journal article" date="2017" name="ISME J.">
        <title>Grape pomace compost harbors organohalide-respiring Dehalogenimonas species with novel reductive dehalogenase genes.</title>
        <authorList>
            <person name="Yang Y."/>
            <person name="Higgins S.A."/>
            <person name="Yan J."/>
            <person name="Simsir B."/>
            <person name="Chourey K."/>
            <person name="Iyer R."/>
            <person name="Hettich R.L."/>
            <person name="Baldwin B."/>
            <person name="Ogles D.M."/>
            <person name="Loffler F.E."/>
        </authorList>
    </citation>
    <scope>NUCLEOTIDE SEQUENCE [LARGE SCALE GENOMIC DNA]</scope>
    <source>
        <strain evidence="11 12">GP</strain>
    </source>
</reference>
<dbReference type="InterPro" id="IPR032456">
    <property type="entry name" value="Peptidase_M48_N"/>
</dbReference>
<dbReference type="InterPro" id="IPR027057">
    <property type="entry name" value="CAXX_Prtase_1"/>
</dbReference>
<dbReference type="Pfam" id="PF01435">
    <property type="entry name" value="Peptidase_M48"/>
    <property type="match status" value="1"/>
</dbReference>
<protein>
    <submittedName>
        <fullName evidence="11">M48 family peptidase</fullName>
    </submittedName>
</protein>
<feature type="active site" description="Proton donor" evidence="6">
    <location>
        <position position="313"/>
    </location>
</feature>
<comment type="similarity">
    <text evidence="8">Belongs to the peptidase M48 family.</text>
</comment>
<sequence length="381" mass="42328">MAELDPERQRQASEYARKRRRLGFVNFGLTIFLILVLLLTPFSKEIASHLPGASPVAAALYLVLLMVAYDLLTLPLSYFSGYKLPRDYGLLHQTVNGWLTDHFKSLLLGTAFGAGVVAVLFFLIGTSPGWWWLIAWGLLLIVTVVMTILAPIALIPLFYKIRPISEGELKDRLIAVAISAGVKISGIYIIEFSEKTTLANAAVMGLGRTKRIVISDTLVNAYTQEEMDVVMAHELGHQRHHDVWRLFGCQSVIYLGVFWLASWLFAVLVNQMDYVNQTDPAALPLLLFCITVAGAPSVPLLSWFSRRIEAGADAFALHSSGKPDVFISAMTKLTDQNLGEARSSNFLERLGQDHPSYVDRVKMAERFNTRSRPDNGQSGQT</sequence>
<feature type="domain" description="Peptidase M48" evidence="9">
    <location>
        <begin position="165"/>
        <end position="365"/>
    </location>
</feature>
<evidence type="ECO:0000256" key="5">
    <source>
        <dbReference type="ARBA" id="ARBA00023049"/>
    </source>
</evidence>
<dbReference type="PANTHER" id="PTHR10120">
    <property type="entry name" value="CAAX PRENYL PROTEASE 1"/>
    <property type="match status" value="1"/>
</dbReference>
<evidence type="ECO:0000313" key="11">
    <source>
        <dbReference type="EMBL" id="PPD57978.1"/>
    </source>
</evidence>
<keyword evidence="4 7" id="KW-0862">Zinc</keyword>
<feature type="binding site" evidence="7">
    <location>
        <position position="309"/>
    </location>
    <ligand>
        <name>Zn(2+)</name>
        <dbReference type="ChEBI" id="CHEBI:29105"/>
        <note>catalytic</note>
    </ligand>
</feature>
<evidence type="ECO:0000313" key="12">
    <source>
        <dbReference type="Proteomes" id="UP000235653"/>
    </source>
</evidence>
<evidence type="ECO:0000259" key="9">
    <source>
        <dbReference type="Pfam" id="PF01435"/>
    </source>
</evidence>
<accession>A0A2P5P6Q7</accession>
<dbReference type="GO" id="GO:0004222">
    <property type="term" value="F:metalloendopeptidase activity"/>
    <property type="evidence" value="ECO:0007669"/>
    <property type="project" value="InterPro"/>
</dbReference>
<evidence type="ECO:0000256" key="2">
    <source>
        <dbReference type="ARBA" id="ARBA00022723"/>
    </source>
</evidence>
<feature type="domain" description="CAAX prenyl protease 1 N-terminal" evidence="10">
    <location>
        <begin position="3"/>
        <end position="160"/>
    </location>
</feature>
<dbReference type="GO" id="GO:0046872">
    <property type="term" value="F:metal ion binding"/>
    <property type="evidence" value="ECO:0007669"/>
    <property type="project" value="UniProtKB-KW"/>
</dbReference>
<name>A0A2P5P6Q7_9CHLR</name>
<dbReference type="RefSeq" id="WP_102330988.1">
    <property type="nucleotide sequence ID" value="NZ_CP058566.2"/>
</dbReference>
<dbReference type="AlphaFoldDB" id="A0A2P5P6Q7"/>
<evidence type="ECO:0000256" key="1">
    <source>
        <dbReference type="ARBA" id="ARBA00022670"/>
    </source>
</evidence>
<keyword evidence="5 8" id="KW-0482">Metalloprotease</keyword>
<feature type="binding site" evidence="7">
    <location>
        <position position="233"/>
    </location>
    <ligand>
        <name>Zn(2+)</name>
        <dbReference type="ChEBI" id="CHEBI:29105"/>
        <note>catalytic</note>
    </ligand>
</feature>
<evidence type="ECO:0000259" key="10">
    <source>
        <dbReference type="Pfam" id="PF16491"/>
    </source>
</evidence>
<proteinExistence type="inferred from homology"/>
<dbReference type="Gene3D" id="3.30.2010.10">
    <property type="entry name" value="Metalloproteases ('zincins'), catalytic domain"/>
    <property type="match status" value="1"/>
</dbReference>
<feature type="active site" evidence="6">
    <location>
        <position position="234"/>
    </location>
</feature>
<evidence type="ECO:0000256" key="7">
    <source>
        <dbReference type="PIRSR" id="PIRSR627057-2"/>
    </source>
</evidence>
<dbReference type="Proteomes" id="UP000235653">
    <property type="component" value="Unassembled WGS sequence"/>
</dbReference>